<sequence length="109" mass="11776">MEIQYGEKILEIGSDKRAKIEAKSDFQLAAERGDAFIWTRETAAFSALDTLLCVRNDNSAKKLYIEKVVVESSHTSTEIEIHRITAAYTSAGTEVVGTNLLPGGAGADA</sequence>
<comment type="caution">
    <text evidence="1">The sequence shown here is derived from an EMBL/GenBank/DDBJ whole genome shotgun (WGS) entry which is preliminary data.</text>
</comment>
<reference evidence="1" key="1">
    <citation type="journal article" date="2014" name="Front. Microbiol.">
        <title>High frequency of phylogenetically diverse reductive dehalogenase-homologous genes in deep subseafloor sedimentary metagenomes.</title>
        <authorList>
            <person name="Kawai M."/>
            <person name="Futagami T."/>
            <person name="Toyoda A."/>
            <person name="Takaki Y."/>
            <person name="Nishi S."/>
            <person name="Hori S."/>
            <person name="Arai W."/>
            <person name="Tsubouchi T."/>
            <person name="Morono Y."/>
            <person name="Uchiyama I."/>
            <person name="Ito T."/>
            <person name="Fujiyama A."/>
            <person name="Inagaki F."/>
            <person name="Takami H."/>
        </authorList>
    </citation>
    <scope>NUCLEOTIDE SEQUENCE</scope>
    <source>
        <strain evidence="1">Expedition CK06-06</strain>
    </source>
</reference>
<dbReference type="EMBL" id="BARS01048248">
    <property type="protein sequence ID" value="GAG34521.1"/>
    <property type="molecule type" value="Genomic_DNA"/>
</dbReference>
<feature type="non-terminal residue" evidence="1">
    <location>
        <position position="109"/>
    </location>
</feature>
<dbReference type="AlphaFoldDB" id="X0YCG4"/>
<organism evidence="1">
    <name type="scientific">marine sediment metagenome</name>
    <dbReference type="NCBI Taxonomy" id="412755"/>
    <lineage>
        <taxon>unclassified sequences</taxon>
        <taxon>metagenomes</taxon>
        <taxon>ecological metagenomes</taxon>
    </lineage>
</organism>
<name>X0YCG4_9ZZZZ</name>
<gene>
    <name evidence="1" type="ORF">S01H1_72360</name>
</gene>
<protein>
    <submittedName>
        <fullName evidence="1">Uncharacterized protein</fullName>
    </submittedName>
</protein>
<proteinExistence type="predicted"/>
<evidence type="ECO:0000313" key="1">
    <source>
        <dbReference type="EMBL" id="GAG34521.1"/>
    </source>
</evidence>
<accession>X0YCG4</accession>